<dbReference type="InterPro" id="IPR013856">
    <property type="entry name" value="Peptidase_M4_domain"/>
</dbReference>
<dbReference type="RefSeq" id="WP_197680454.1">
    <property type="nucleotide sequence ID" value="NZ_LT629799.1"/>
</dbReference>
<comment type="cofactor">
    <cofactor evidence="8">
        <name>Zn(2+)</name>
        <dbReference type="ChEBI" id="CHEBI:29105"/>
    </cofactor>
</comment>
<keyword evidence="5 8" id="KW-0862">Zinc</keyword>
<comment type="subcellular location">
    <subcellularLocation>
        <location evidence="8">Secreted</location>
    </subcellularLocation>
</comment>
<dbReference type="InterPro" id="IPR027268">
    <property type="entry name" value="Peptidase_M4/M1_CTD_sf"/>
</dbReference>
<organism evidence="12 13">
    <name type="scientific">Microlunatus sagamiharensis</name>
    <dbReference type="NCBI Taxonomy" id="546874"/>
    <lineage>
        <taxon>Bacteria</taxon>
        <taxon>Bacillati</taxon>
        <taxon>Actinomycetota</taxon>
        <taxon>Actinomycetes</taxon>
        <taxon>Propionibacteriales</taxon>
        <taxon>Propionibacteriaceae</taxon>
        <taxon>Microlunatus</taxon>
    </lineage>
</organism>
<dbReference type="EMBL" id="LT629799">
    <property type="protein sequence ID" value="SDU98509.1"/>
    <property type="molecule type" value="Genomic_DNA"/>
</dbReference>
<keyword evidence="3" id="KW-0479">Metal-binding</keyword>
<dbReference type="Proteomes" id="UP000198825">
    <property type="component" value="Chromosome I"/>
</dbReference>
<dbReference type="Gene3D" id="1.10.390.10">
    <property type="entry name" value="Neutral Protease Domain 2"/>
    <property type="match status" value="1"/>
</dbReference>
<evidence type="ECO:0000256" key="7">
    <source>
        <dbReference type="PIRSR" id="PIRSR623612-1"/>
    </source>
</evidence>
<feature type="compositionally biased region" description="Low complexity" evidence="9">
    <location>
        <begin position="381"/>
        <end position="392"/>
    </location>
</feature>
<comment type="function">
    <text evidence="8">Extracellular zinc metalloprotease.</text>
</comment>
<dbReference type="InterPro" id="IPR052759">
    <property type="entry name" value="Metalloprotease_M4"/>
</dbReference>
<dbReference type="Pfam" id="PF20242">
    <property type="entry name" value="Emfourin"/>
    <property type="match status" value="1"/>
</dbReference>
<feature type="domain" description="Peptidase M4 C-terminal" evidence="11">
    <location>
        <begin position="185"/>
        <end position="353"/>
    </location>
</feature>
<dbReference type="GO" id="GO:0006508">
    <property type="term" value="P:proteolysis"/>
    <property type="evidence" value="ECO:0007669"/>
    <property type="project" value="UniProtKB-KW"/>
</dbReference>
<evidence type="ECO:0000259" key="11">
    <source>
        <dbReference type="Pfam" id="PF02868"/>
    </source>
</evidence>
<dbReference type="InterPro" id="IPR023612">
    <property type="entry name" value="Peptidase_M4"/>
</dbReference>
<dbReference type="EC" id="3.4.24.-" evidence="8"/>
<feature type="active site" description="Proton donor" evidence="7">
    <location>
        <position position="276"/>
    </location>
</feature>
<keyword evidence="8" id="KW-0964">Secreted</keyword>
<evidence type="ECO:0000256" key="2">
    <source>
        <dbReference type="ARBA" id="ARBA00022670"/>
    </source>
</evidence>
<feature type="region of interest" description="Disordered" evidence="9">
    <location>
        <begin position="55"/>
        <end position="74"/>
    </location>
</feature>
<gene>
    <name evidence="12" type="ORF">SAMN04488544_3007</name>
</gene>
<dbReference type="CDD" id="cd09597">
    <property type="entry name" value="M4_TLP"/>
    <property type="match status" value="1"/>
</dbReference>
<feature type="domain" description="Peptidase M4" evidence="10">
    <location>
        <begin position="84"/>
        <end position="182"/>
    </location>
</feature>
<evidence type="ECO:0000256" key="6">
    <source>
        <dbReference type="ARBA" id="ARBA00023049"/>
    </source>
</evidence>
<keyword evidence="6 8" id="KW-0482">Metalloprotease</keyword>
<evidence type="ECO:0000256" key="9">
    <source>
        <dbReference type="SAM" id="MobiDB-lite"/>
    </source>
</evidence>
<accession>A0A1H2MZ24</accession>
<dbReference type="Pfam" id="PF02868">
    <property type="entry name" value="Peptidase_M4_C"/>
    <property type="match status" value="1"/>
</dbReference>
<evidence type="ECO:0000256" key="3">
    <source>
        <dbReference type="ARBA" id="ARBA00022723"/>
    </source>
</evidence>
<evidence type="ECO:0000256" key="8">
    <source>
        <dbReference type="RuleBase" id="RU366073"/>
    </source>
</evidence>
<dbReference type="SUPFAM" id="SSF55486">
    <property type="entry name" value="Metalloproteases ('zincins'), catalytic domain"/>
    <property type="match status" value="1"/>
</dbReference>
<dbReference type="PRINTS" id="PR00730">
    <property type="entry name" value="THERMOLYSIN"/>
</dbReference>
<evidence type="ECO:0000256" key="5">
    <source>
        <dbReference type="ARBA" id="ARBA00022833"/>
    </source>
</evidence>
<dbReference type="Pfam" id="PF01447">
    <property type="entry name" value="Peptidase_M4"/>
    <property type="match status" value="1"/>
</dbReference>
<dbReference type="InterPro" id="IPR049457">
    <property type="entry name" value="Emfourin"/>
</dbReference>
<keyword evidence="4 8" id="KW-0378">Hydrolase</keyword>
<comment type="similarity">
    <text evidence="1 8">Belongs to the peptidase M4 family.</text>
</comment>
<dbReference type="InterPro" id="IPR001570">
    <property type="entry name" value="Peptidase_M4_C_domain"/>
</dbReference>
<dbReference type="AlphaFoldDB" id="A0A1H2MZ24"/>
<feature type="region of interest" description="Disordered" evidence="9">
    <location>
        <begin position="358"/>
        <end position="410"/>
    </location>
</feature>
<name>A0A1H2MZ24_9ACTN</name>
<evidence type="ECO:0000313" key="13">
    <source>
        <dbReference type="Proteomes" id="UP000198825"/>
    </source>
</evidence>
<dbReference type="GO" id="GO:0005576">
    <property type="term" value="C:extracellular region"/>
    <property type="evidence" value="ECO:0007669"/>
    <property type="project" value="UniProtKB-SubCell"/>
</dbReference>
<protein>
    <recommendedName>
        <fullName evidence="8">Neutral metalloproteinase</fullName>
        <ecNumber evidence="8">3.4.24.-</ecNumber>
    </recommendedName>
</protein>
<sequence length="497" mass="52531">MTPTADADRRSPQAIRCSFVPPYLLRRLAESDPGRRLLADGRDTLAVDERMRSRREAATATTAPAVPDTGGNRVVYDAGGAEELPGRRARDEDDPATGDAAVDEAHAHSGVSWDLFAEVFDRPSVDGRGTPLTVTVHYGRDYDNAFWDGEQLVFGDGDGEVFDRFTKPLDVTAHEFTHGVTQFSAGLTYQGQSGALNESVSDVFASLAKQRSLGQDASQADWLIGQGLFMPDVKATALRSMLEPGTAYDDPRLGRDPQVGSMDDYVDTEEDNGGVHLNSGIPNRAFALAARAIGGPSWEKAGQVWYAALTGGAVTPSTDFEGFAAATVDAAARLYPEDTSVADHVREAWQQVGLARGTQAVAAQTPPSGGPAPAGPGGGSPSAKPQAPAGAPDPVGSAGVPSLPGQPGDDVVAVRRSGGFTGASQFAQLSLTDDPAGTELRRLLDQISVSDLGRSEPQPDRFTYTVACRSFELTVPEQDLTPELTRVVQIVLDQRAR</sequence>
<evidence type="ECO:0000259" key="10">
    <source>
        <dbReference type="Pfam" id="PF01447"/>
    </source>
</evidence>
<proteinExistence type="inferred from homology"/>
<dbReference type="GO" id="GO:0004222">
    <property type="term" value="F:metalloendopeptidase activity"/>
    <property type="evidence" value="ECO:0007669"/>
    <property type="project" value="UniProtKB-UniRule"/>
</dbReference>
<feature type="region of interest" description="Disordered" evidence="9">
    <location>
        <begin position="79"/>
        <end position="99"/>
    </location>
</feature>
<evidence type="ECO:0000256" key="4">
    <source>
        <dbReference type="ARBA" id="ARBA00022801"/>
    </source>
</evidence>
<dbReference type="STRING" id="546874.SAMN04488544_3007"/>
<reference evidence="13" key="1">
    <citation type="submission" date="2016-10" db="EMBL/GenBank/DDBJ databases">
        <authorList>
            <person name="Varghese N."/>
            <person name="Submissions S."/>
        </authorList>
    </citation>
    <scope>NUCLEOTIDE SEQUENCE [LARGE SCALE GENOMIC DNA]</scope>
    <source>
        <strain evidence="13">DSM 21743</strain>
    </source>
</reference>
<dbReference type="GO" id="GO:0046872">
    <property type="term" value="F:metal ion binding"/>
    <property type="evidence" value="ECO:0007669"/>
    <property type="project" value="UniProtKB-UniRule"/>
</dbReference>
<dbReference type="PANTHER" id="PTHR43579">
    <property type="match status" value="1"/>
</dbReference>
<keyword evidence="2 8" id="KW-0645">Protease</keyword>
<dbReference type="Gene3D" id="3.10.170.10">
    <property type="match status" value="1"/>
</dbReference>
<keyword evidence="13" id="KW-1185">Reference proteome</keyword>
<evidence type="ECO:0000313" key="12">
    <source>
        <dbReference type="EMBL" id="SDU98509.1"/>
    </source>
</evidence>
<dbReference type="PANTHER" id="PTHR43579:SF1">
    <property type="entry name" value="NEUTRAL METALLOPROTEINASE"/>
    <property type="match status" value="1"/>
</dbReference>
<feature type="active site" evidence="7">
    <location>
        <position position="175"/>
    </location>
</feature>
<evidence type="ECO:0000256" key="1">
    <source>
        <dbReference type="ARBA" id="ARBA00009388"/>
    </source>
</evidence>